<dbReference type="Pfam" id="PF00496">
    <property type="entry name" value="SBP_bac_5"/>
    <property type="match status" value="1"/>
</dbReference>
<feature type="signal peptide" evidence="1">
    <location>
        <begin position="1"/>
        <end position="19"/>
    </location>
</feature>
<dbReference type="InterPro" id="IPR000914">
    <property type="entry name" value="SBP_5_dom"/>
</dbReference>
<feature type="chain" id="PRO_5046624003" evidence="1">
    <location>
        <begin position="20"/>
        <end position="562"/>
    </location>
</feature>
<dbReference type="Proteomes" id="UP001317259">
    <property type="component" value="Unassembled WGS sequence"/>
</dbReference>
<keyword evidence="4" id="KW-1185">Reference proteome</keyword>
<dbReference type="PANTHER" id="PTHR30290:SF83">
    <property type="entry name" value="ABC TRANSPORTER SUBSTRATE-BINDING PROTEIN"/>
    <property type="match status" value="1"/>
</dbReference>
<dbReference type="PIRSF" id="PIRSF002741">
    <property type="entry name" value="MppA"/>
    <property type="match status" value="1"/>
</dbReference>
<dbReference type="RefSeq" id="WP_242381101.1">
    <property type="nucleotide sequence ID" value="NZ_JAKRKC020000002.1"/>
</dbReference>
<dbReference type="InterPro" id="IPR030678">
    <property type="entry name" value="Peptide/Ni-bd"/>
</dbReference>
<evidence type="ECO:0000313" key="4">
    <source>
        <dbReference type="Proteomes" id="UP001317259"/>
    </source>
</evidence>
<dbReference type="SUPFAM" id="SSF53850">
    <property type="entry name" value="Periplasmic binding protein-like II"/>
    <property type="match status" value="1"/>
</dbReference>
<evidence type="ECO:0000256" key="1">
    <source>
        <dbReference type="SAM" id="SignalP"/>
    </source>
</evidence>
<reference evidence="3 4" key="1">
    <citation type="submission" date="2022-04" db="EMBL/GenBank/DDBJ databases">
        <title>Genome draft of Actinomadura sp. ATCC 31491.</title>
        <authorList>
            <person name="Shi X."/>
            <person name="Du Y."/>
        </authorList>
    </citation>
    <scope>NUCLEOTIDE SEQUENCE [LARGE SCALE GENOMIC DNA]</scope>
    <source>
        <strain evidence="3 4">ATCC 31491</strain>
    </source>
</reference>
<comment type="caution">
    <text evidence="3">The sequence shown here is derived from an EMBL/GenBank/DDBJ whole genome shotgun (WGS) entry which is preliminary data.</text>
</comment>
<dbReference type="PROSITE" id="PS51257">
    <property type="entry name" value="PROKAR_LIPOPROTEIN"/>
    <property type="match status" value="1"/>
</dbReference>
<accession>A0ABT0G2N5</accession>
<proteinExistence type="predicted"/>
<sequence>MRRSAALAGVAVLTTLAVAACGGGSSGTPTSGAPGSGAPAAAATGGTVRVLQAADYSHLDPVRGWDGGVNNFYRLIYRGLTTFGAGPGSEGTKVVPDLATDTGTSSDGDKTWTFTLKDDIFFEDGTPITSEAVKFGFSRAFDPEAGIGSPYAKLLLDAPKDYKGPYVSGDLDTIETPDAKTVVFHLKKPFADFASALTQPNFTPFPKGTGAADAFDSKPIASGPYKVDSYRRGASLKLVRNPQWKAATDQVRAARPDAFEFTFGLDGATIDERMLAGQGADANAIAGAIQPATVSRIQDPRYKARTLSGYMGCTTYMSLNTTKKPLDDVRVRQAINYAVNKDNVVAGDGGTALATKATAIQPPTITGRADYDLYPADAGKARQLLTEAGVGGGFELTLDVRPVARQQGMAVAIQESLKPLGVNVKINNIDTSTFYEVIGTPARQHDAALTGWCPDWASGATFLPPLFDGRNIFDKGNSNLAQLDDDAINKRIDEIAAMTDVAAANAAYGELDKQIMELAPIVPLLYEKNVTVIGENVAGAYLNDSYSGGIDLVSVGLKDASK</sequence>
<dbReference type="Gene3D" id="3.40.190.10">
    <property type="entry name" value="Periplasmic binding protein-like II"/>
    <property type="match status" value="1"/>
</dbReference>
<dbReference type="EMBL" id="JAKRKC020000002">
    <property type="protein sequence ID" value="MCK2218797.1"/>
    <property type="molecule type" value="Genomic_DNA"/>
</dbReference>
<dbReference type="InterPro" id="IPR039424">
    <property type="entry name" value="SBP_5"/>
</dbReference>
<evidence type="ECO:0000313" key="3">
    <source>
        <dbReference type="EMBL" id="MCK2218797.1"/>
    </source>
</evidence>
<evidence type="ECO:0000259" key="2">
    <source>
        <dbReference type="Pfam" id="PF00496"/>
    </source>
</evidence>
<feature type="domain" description="Solute-binding protein family 5" evidence="2">
    <location>
        <begin position="93"/>
        <end position="472"/>
    </location>
</feature>
<protein>
    <submittedName>
        <fullName evidence="3">ABC transporter substrate-binding protein</fullName>
    </submittedName>
</protein>
<dbReference type="Gene3D" id="3.10.105.10">
    <property type="entry name" value="Dipeptide-binding Protein, Domain 3"/>
    <property type="match status" value="1"/>
</dbReference>
<name>A0ABT0G2N5_9ACTN</name>
<keyword evidence="1" id="KW-0732">Signal</keyword>
<gene>
    <name evidence="3" type="ORF">MF672_034135</name>
</gene>
<dbReference type="PANTHER" id="PTHR30290">
    <property type="entry name" value="PERIPLASMIC BINDING COMPONENT OF ABC TRANSPORTER"/>
    <property type="match status" value="1"/>
</dbReference>
<organism evidence="3 4">
    <name type="scientific">Actinomadura luzonensis</name>
    <dbReference type="NCBI Taxonomy" id="2805427"/>
    <lineage>
        <taxon>Bacteria</taxon>
        <taxon>Bacillati</taxon>
        <taxon>Actinomycetota</taxon>
        <taxon>Actinomycetes</taxon>
        <taxon>Streptosporangiales</taxon>
        <taxon>Thermomonosporaceae</taxon>
        <taxon>Actinomadura</taxon>
    </lineage>
</organism>
<dbReference type="CDD" id="cd08506">
    <property type="entry name" value="PBP2_clavulanate_OppA2"/>
    <property type="match status" value="1"/>
</dbReference>